<evidence type="ECO:0000313" key="3">
    <source>
        <dbReference type="Proteomes" id="UP000279227"/>
    </source>
</evidence>
<gene>
    <name evidence="2" type="ORF">NCTC11432_01235</name>
</gene>
<dbReference type="RefSeq" id="WP_002978680.1">
    <property type="nucleotide sequence ID" value="NZ_CP068486.1"/>
</dbReference>
<dbReference type="Proteomes" id="UP000279227">
    <property type="component" value="Chromosome"/>
</dbReference>
<dbReference type="STRING" id="525257.HMPREF0204_13239"/>
<feature type="domain" description="CD-NTase-associated protein 16 NUDIX" evidence="1">
    <location>
        <begin position="114"/>
        <end position="220"/>
    </location>
</feature>
<dbReference type="KEGG" id="cgle:NCTC11432_01235"/>
<sequence length="227" mass="26429">MMQIVGIKIILYVHDQKRSTEFYTALFRRKPHINVPGMTEFILSDHCKLGLMPNDGIVKILKDFMPHPDRGNGIPRCELYLRTNGVTAEYDNALQIEAKLISVVKSQNWGDDVCSPWREFCEELIATEILNWRPFRYIDYRFKKKSQSPIIDLDMGGKGLFIYEVFDLVINDDQMPLLKDLKNKTSENYIWVTDEVIQTLGDERGSKSFPHEIGPHTKYAQNLKWSK</sequence>
<protein>
    <recommendedName>
        <fullName evidence="1">CD-NTase-associated protein 16 NUDIX domain-containing protein</fullName>
    </recommendedName>
</protein>
<organism evidence="2 3">
    <name type="scientific">Chryseobacterium gleum</name>
    <name type="common">Flavobacterium gleum</name>
    <dbReference type="NCBI Taxonomy" id="250"/>
    <lineage>
        <taxon>Bacteria</taxon>
        <taxon>Pseudomonadati</taxon>
        <taxon>Bacteroidota</taxon>
        <taxon>Flavobacteriia</taxon>
        <taxon>Flavobacteriales</taxon>
        <taxon>Weeksellaceae</taxon>
        <taxon>Chryseobacterium group</taxon>
        <taxon>Chryseobacterium</taxon>
    </lineage>
</organism>
<dbReference type="Pfam" id="PF18167">
    <property type="entry name" value="Sa_NUDIX"/>
    <property type="match status" value="1"/>
</dbReference>
<dbReference type="InterPro" id="IPR029068">
    <property type="entry name" value="Glyas_Bleomycin-R_OHBP_Dase"/>
</dbReference>
<accession>A0A3S4MNH9</accession>
<dbReference type="SUPFAM" id="SSF54593">
    <property type="entry name" value="Glyoxalase/Bleomycin resistance protein/Dihydroxybiphenyl dioxygenase"/>
    <property type="match status" value="1"/>
</dbReference>
<dbReference type="InterPro" id="IPR040829">
    <property type="entry name" value="Cap16_NUDIX"/>
</dbReference>
<evidence type="ECO:0000259" key="1">
    <source>
        <dbReference type="Pfam" id="PF18167"/>
    </source>
</evidence>
<dbReference type="GeneID" id="93023953"/>
<name>A0A3S4MNH9_CHRGE</name>
<reference evidence="2 3" key="1">
    <citation type="submission" date="2018-12" db="EMBL/GenBank/DDBJ databases">
        <authorList>
            <consortium name="Pathogen Informatics"/>
        </authorList>
    </citation>
    <scope>NUCLEOTIDE SEQUENCE [LARGE SCALE GENOMIC DNA]</scope>
    <source>
        <strain evidence="2 3">NCTC11432</strain>
    </source>
</reference>
<dbReference type="EMBL" id="LR134289">
    <property type="protein sequence ID" value="VEE05650.1"/>
    <property type="molecule type" value="Genomic_DNA"/>
</dbReference>
<evidence type="ECO:0000313" key="2">
    <source>
        <dbReference type="EMBL" id="VEE05650.1"/>
    </source>
</evidence>
<dbReference type="AlphaFoldDB" id="A0A3S4MNH9"/>
<dbReference type="Gene3D" id="3.30.720.120">
    <property type="match status" value="1"/>
</dbReference>
<proteinExistence type="predicted"/>